<dbReference type="EMBL" id="JAJEPR010000016">
    <property type="protein sequence ID" value="MCC2190204.1"/>
    <property type="molecule type" value="Genomic_DNA"/>
</dbReference>
<accession>A0AAE3DTL5</accession>
<keyword evidence="1" id="KW-0812">Transmembrane</keyword>
<dbReference type="Proteomes" id="UP001197875">
    <property type="component" value="Unassembled WGS sequence"/>
</dbReference>
<evidence type="ECO:0000256" key="1">
    <source>
        <dbReference type="SAM" id="Phobius"/>
    </source>
</evidence>
<protein>
    <submittedName>
        <fullName evidence="2">Synaptobrevin-B</fullName>
    </submittedName>
</protein>
<keyword evidence="3" id="KW-1185">Reference proteome</keyword>
<dbReference type="RefSeq" id="WP_227615341.1">
    <property type="nucleotide sequence ID" value="NZ_JAJEPR010000016.1"/>
</dbReference>
<feature type="transmembrane region" description="Helical" evidence="1">
    <location>
        <begin position="12"/>
        <end position="34"/>
    </location>
</feature>
<organism evidence="2 3">
    <name type="scientific">Fusicatenibacter faecihominis</name>
    <dbReference type="NCBI Taxonomy" id="2881276"/>
    <lineage>
        <taxon>Bacteria</taxon>
        <taxon>Bacillati</taxon>
        <taxon>Bacillota</taxon>
        <taxon>Clostridia</taxon>
        <taxon>Lachnospirales</taxon>
        <taxon>Lachnospiraceae</taxon>
        <taxon>Fusicatenibacter</taxon>
    </lineage>
</organism>
<name>A0AAE3DTL5_9FIRM</name>
<keyword evidence="1" id="KW-1133">Transmembrane helix</keyword>
<keyword evidence="1" id="KW-0472">Membrane</keyword>
<comment type="caution">
    <text evidence="2">The sequence shown here is derived from an EMBL/GenBank/DDBJ whole genome shotgun (WGS) entry which is preliminary data.</text>
</comment>
<dbReference type="AlphaFoldDB" id="A0AAE3DTL5"/>
<proteinExistence type="predicted"/>
<evidence type="ECO:0000313" key="2">
    <source>
        <dbReference type="EMBL" id="MCC2190204.1"/>
    </source>
</evidence>
<evidence type="ECO:0000313" key="3">
    <source>
        <dbReference type="Proteomes" id="UP001197875"/>
    </source>
</evidence>
<sequence length="35" mass="3955">MMNFNNKKTQKTIAAVICVLLVIAMILPMVLSYLE</sequence>
<reference evidence="2 3" key="1">
    <citation type="submission" date="2021-10" db="EMBL/GenBank/DDBJ databases">
        <title>Anaerobic single-cell dispensing facilitates the cultivation of human gut bacteria.</title>
        <authorList>
            <person name="Afrizal A."/>
        </authorList>
    </citation>
    <scope>NUCLEOTIDE SEQUENCE [LARGE SCALE GENOMIC DNA]</scope>
    <source>
        <strain evidence="2 3">CLA-AA-H277</strain>
    </source>
</reference>
<gene>
    <name evidence="2" type="ORF">LKD71_10360</name>
</gene>